<evidence type="ECO:0000256" key="1">
    <source>
        <dbReference type="SAM" id="MobiDB-lite"/>
    </source>
</evidence>
<dbReference type="AlphaFoldDB" id="A0A5C8ZZW8"/>
<evidence type="ECO:0000256" key="2">
    <source>
        <dbReference type="SAM" id="SignalP"/>
    </source>
</evidence>
<evidence type="ECO:0000313" key="3">
    <source>
        <dbReference type="EMBL" id="TXS94135.1"/>
    </source>
</evidence>
<organism evidence="3 4">
    <name type="scientific">Parahaliea maris</name>
    <dbReference type="NCBI Taxonomy" id="2716870"/>
    <lineage>
        <taxon>Bacteria</taxon>
        <taxon>Pseudomonadati</taxon>
        <taxon>Pseudomonadota</taxon>
        <taxon>Gammaproteobacteria</taxon>
        <taxon>Cellvibrionales</taxon>
        <taxon>Halieaceae</taxon>
        <taxon>Parahaliea</taxon>
    </lineage>
</organism>
<dbReference type="Gene3D" id="1.10.1130.10">
    <property type="entry name" value="Flavocytochrome C3, Chain A"/>
    <property type="match status" value="1"/>
</dbReference>
<name>A0A5C8ZZW8_9GAMM</name>
<feature type="signal peptide" evidence="2">
    <location>
        <begin position="1"/>
        <end position="23"/>
    </location>
</feature>
<keyword evidence="4" id="KW-1185">Reference proteome</keyword>
<proteinExistence type="predicted"/>
<sequence length="885" mass="94015">MRARDLFRVFALCMLLLGIGVRAAVTVPTDVQQPGTQPGEVANLESPDKCDNCHGGYNSAVEPAHNWRGSMMAHAGRDPIFWATLAVAEQDFDGAGDLCLRCHSTGGWLAGRSTPTDGSGLASGDSDGVECDYCHKVTNPDNSEHMGVMNPPFVANDESEGYYGSGMSSMWGGNEKLGPFADAEPKHQFMMSQFHRSADFCGTCHDVSNPVVGDLAHNQGAQPTADPVVASGELGGSVEGKAAFNNPPYKYGVVERTFSEYRSGQVSTTLVKDYPSLPADLRGGALEAAYAAAAAAGTIDYEDGTPRYYTCQSCHVRPVTGTGANKRGIPLRTDMPLHDMTGGNYWMPVVIDYLNARGQLRLGGNMAQASLDAMHDGALRAREQLDLAATLQLQGNTLKVINHTGHKLISGYPEGRRMWLNIKFYDAGGTLVDEIGEYGPISVSDPLVDGETIHSILDLDDPRNRIYESHYGLTQGWASQLIGHGYDSGLVLAYDRITGAPLETLGQLAARAAGEAEESFHFVLNNVVVKDNRIPPYGFRYDEARKRNALPVPDTRYGGVPGGIYEYWDDLDIGAMAAAVGASSAVIDLLYQPTSWEYIQFLAHANEGSNAFLADEGLNLLDAWLNAGDATTRMAQPHVMASASWGEVPATCDAPVPVLDAAAGGNKQVVLAWQSLAQLPPEYADYQFGLYYDQAGKAQAIASQPWDSGSYTDTGLSNGQQYCYKLNVEVTLVDGCSAQSGFSNIICATPGASGQAIIGVLDTLQTGRWVTSGKGKNAQTTFEITDTFVAGDAVIIQGVAESGEAVPAGAVVRVSISDGSAVVASLESNPVDSSGGFELSWQTQAPDRKGRGGSAAGSYTATVTDVSLSDYAWDAVAVSVSFTLQ</sequence>
<protein>
    <recommendedName>
        <fullName evidence="5">Fibronectin type-III domain-containing protein</fullName>
    </recommendedName>
</protein>
<feature type="chain" id="PRO_5022990067" description="Fibronectin type-III domain-containing protein" evidence="2">
    <location>
        <begin position="24"/>
        <end position="885"/>
    </location>
</feature>
<gene>
    <name evidence="3" type="ORF">FV139_11075</name>
</gene>
<comment type="caution">
    <text evidence="3">The sequence shown here is derived from an EMBL/GenBank/DDBJ whole genome shotgun (WGS) entry which is preliminary data.</text>
</comment>
<dbReference type="EMBL" id="VRZA01000003">
    <property type="protein sequence ID" value="TXS94135.1"/>
    <property type="molecule type" value="Genomic_DNA"/>
</dbReference>
<evidence type="ECO:0008006" key="5">
    <source>
        <dbReference type="Google" id="ProtNLM"/>
    </source>
</evidence>
<dbReference type="InterPro" id="IPR013783">
    <property type="entry name" value="Ig-like_fold"/>
</dbReference>
<dbReference type="RefSeq" id="WP_148068477.1">
    <property type="nucleotide sequence ID" value="NZ_VRZA01000003.1"/>
</dbReference>
<dbReference type="InterPro" id="IPR036280">
    <property type="entry name" value="Multihaem_cyt_sf"/>
</dbReference>
<feature type="region of interest" description="Disordered" evidence="1">
    <location>
        <begin position="828"/>
        <end position="856"/>
    </location>
</feature>
<dbReference type="Proteomes" id="UP000321039">
    <property type="component" value="Unassembled WGS sequence"/>
</dbReference>
<reference evidence="3 4" key="1">
    <citation type="submission" date="2019-08" db="EMBL/GenBank/DDBJ databases">
        <title>Parahaliea maris sp. nov., isolated from the surface seawater.</title>
        <authorList>
            <person name="Liu Y."/>
        </authorList>
    </citation>
    <scope>NUCLEOTIDE SEQUENCE [LARGE SCALE GENOMIC DNA]</scope>
    <source>
        <strain evidence="3 4">HSLHS9</strain>
    </source>
</reference>
<dbReference type="Gene3D" id="2.60.40.10">
    <property type="entry name" value="Immunoglobulins"/>
    <property type="match status" value="1"/>
</dbReference>
<dbReference type="SUPFAM" id="SSF48695">
    <property type="entry name" value="Multiheme cytochromes"/>
    <property type="match status" value="1"/>
</dbReference>
<accession>A0A5C8ZZW8</accession>
<evidence type="ECO:0000313" key="4">
    <source>
        <dbReference type="Proteomes" id="UP000321039"/>
    </source>
</evidence>
<keyword evidence="2" id="KW-0732">Signal</keyword>